<keyword evidence="2" id="KW-0812">Transmembrane</keyword>
<protein>
    <submittedName>
        <fullName evidence="3">Uncharacterized protein</fullName>
    </submittedName>
</protein>
<feature type="transmembrane region" description="Helical" evidence="2">
    <location>
        <begin position="476"/>
        <end position="500"/>
    </location>
</feature>
<feature type="transmembrane region" description="Helical" evidence="2">
    <location>
        <begin position="351"/>
        <end position="372"/>
    </location>
</feature>
<sequence length="539" mass="58815">MKNRAGKLIGILLLVMGLFLAAGCGSEAGESETQETEAQQERVTIYFFHNNPCESCHEGQKIRELAEKVMEGRENPIHYQTEEYYAFRTDGKQKLERLADELGIPDEDLSFPMVIIGNRWVSGYTRIEEELYDCLAEAAGRDTESSGAGEKGGSEETGGNTEEKAGREGLFAATEGEKDSMNILLFTTESCSSCDKVKAFLKELPTEMETEEGACSVNIQELSVMEEENAVYLLQLYEARQVPVALQKVPFLFIGNRYLSGEKEIRSGLEALMKAGEGIGADYNPEIPVDSEAGKNKFTGIASIGTVVVTGFLNGLNPCALSMTLLFLSLLAAAGGRFLRYGLCYLAGKFLAYLGLGMAVAAAASSIPMDAFGTARNILNVLLLIFCLGAAFGNLWDFVQVKKGNFGRVRMQLPRALRRWNEKMMQAAVRPGMGKLLFLAVFGGSVVIALGEFFCTGQIYLASILQWVQSAPGEGVPFFVFCLYIAAMCIPALLIIILVAGGKSVFALSEKSLQRMPAVKLLYVVLFLAFALFSLYMLI</sequence>
<reference evidence="4 7" key="3">
    <citation type="submission" date="2016-08" db="EMBL/GenBank/DDBJ databases">
        <authorList>
            <person name="Seilhamer J.J."/>
        </authorList>
    </citation>
    <scope>NUCLEOTIDE SEQUENCE [LARGE SCALE GENOMIC DNA]</scope>
    <source>
        <strain evidence="4 7">NML150140-1</strain>
    </source>
</reference>
<evidence type="ECO:0000313" key="4">
    <source>
        <dbReference type="EMBL" id="ODR52499.1"/>
    </source>
</evidence>
<keyword evidence="2" id="KW-0472">Membrane</keyword>
<comment type="caution">
    <text evidence="3">The sequence shown here is derived from an EMBL/GenBank/DDBJ whole genome shotgun (WGS) entry which is preliminary data.</text>
</comment>
<dbReference type="Proteomes" id="UP000094869">
    <property type="component" value="Unassembled WGS sequence"/>
</dbReference>
<evidence type="ECO:0000313" key="6">
    <source>
        <dbReference type="Proteomes" id="UP000094067"/>
    </source>
</evidence>
<dbReference type="PROSITE" id="PS51257">
    <property type="entry name" value="PROKAR_LIPOPROTEIN"/>
    <property type="match status" value="1"/>
</dbReference>
<feature type="transmembrane region" description="Helical" evidence="2">
    <location>
        <begin position="378"/>
        <end position="399"/>
    </location>
</feature>
<dbReference type="PROSITE" id="PS51354">
    <property type="entry name" value="GLUTAREDOXIN_2"/>
    <property type="match status" value="1"/>
</dbReference>
<dbReference type="AlphaFoldDB" id="A0A1E3A9I0"/>
<dbReference type="SUPFAM" id="SSF52833">
    <property type="entry name" value="Thioredoxin-like"/>
    <property type="match status" value="1"/>
</dbReference>
<evidence type="ECO:0000313" key="8">
    <source>
        <dbReference type="Proteomes" id="UP000094869"/>
    </source>
</evidence>
<dbReference type="EMBL" id="MEHD01000015">
    <property type="protein sequence ID" value="ODR59235.1"/>
    <property type="molecule type" value="Genomic_DNA"/>
</dbReference>
<proteinExistence type="predicted"/>
<dbReference type="InterPro" id="IPR036249">
    <property type="entry name" value="Thioredoxin-like_sf"/>
</dbReference>
<dbReference type="Gene3D" id="3.40.30.10">
    <property type="entry name" value="Glutaredoxin"/>
    <property type="match status" value="1"/>
</dbReference>
<keyword evidence="2" id="KW-1133">Transmembrane helix</keyword>
<feature type="transmembrane region" description="Helical" evidence="2">
    <location>
        <begin position="521"/>
        <end position="538"/>
    </location>
</feature>
<dbReference type="Proteomes" id="UP000094271">
    <property type="component" value="Unassembled WGS sequence"/>
</dbReference>
<keyword evidence="8" id="KW-1185">Reference proteome</keyword>
<dbReference type="EMBL" id="MCGH01000002">
    <property type="protein sequence ID" value="ODM05413.1"/>
    <property type="molecule type" value="Genomic_DNA"/>
</dbReference>
<evidence type="ECO:0000256" key="1">
    <source>
        <dbReference type="SAM" id="MobiDB-lite"/>
    </source>
</evidence>
<dbReference type="Proteomes" id="UP000094067">
    <property type="component" value="Unassembled WGS sequence"/>
</dbReference>
<evidence type="ECO:0000313" key="3">
    <source>
        <dbReference type="EMBL" id="ODM05413.1"/>
    </source>
</evidence>
<evidence type="ECO:0000256" key="2">
    <source>
        <dbReference type="SAM" id="Phobius"/>
    </source>
</evidence>
<organism evidence="3 6">
    <name type="scientific">Eisenbergiella tayi</name>
    <dbReference type="NCBI Taxonomy" id="1432052"/>
    <lineage>
        <taxon>Bacteria</taxon>
        <taxon>Bacillati</taxon>
        <taxon>Bacillota</taxon>
        <taxon>Clostridia</taxon>
        <taxon>Lachnospirales</taxon>
        <taxon>Lachnospiraceae</taxon>
        <taxon>Eisenbergiella</taxon>
    </lineage>
</organism>
<evidence type="ECO:0000313" key="7">
    <source>
        <dbReference type="Proteomes" id="UP000094271"/>
    </source>
</evidence>
<reference evidence="3 6" key="1">
    <citation type="submission" date="2016-07" db="EMBL/GenBank/DDBJ databases">
        <title>Characterization of isolates of Eisenbergiella tayi derived from blood cultures, using whole genome sequencing.</title>
        <authorList>
            <person name="Burdz T."/>
            <person name="Wiebe D."/>
            <person name="Huynh C."/>
            <person name="Bernard K."/>
        </authorList>
    </citation>
    <scope>NUCLEOTIDE SEQUENCE [LARGE SCALE GENOMIC DNA]</scope>
    <source>
        <strain evidence="3 6">NML 110608</strain>
    </source>
</reference>
<name>A0A1E3A9I0_9FIRM</name>
<dbReference type="PATRIC" id="fig|1432052.4.peg.1460"/>
<evidence type="ECO:0000313" key="5">
    <source>
        <dbReference type="EMBL" id="ODR59235.1"/>
    </source>
</evidence>
<feature type="region of interest" description="Disordered" evidence="1">
    <location>
        <begin position="142"/>
        <end position="166"/>
    </location>
</feature>
<feature type="transmembrane region" description="Helical" evidence="2">
    <location>
        <begin position="436"/>
        <end position="461"/>
    </location>
</feature>
<accession>A0A1E3A9I0</accession>
<dbReference type="EMBL" id="MEHA01000006">
    <property type="protein sequence ID" value="ODR52499.1"/>
    <property type="molecule type" value="Genomic_DNA"/>
</dbReference>
<gene>
    <name evidence="4" type="ORF">BEI59_10720</name>
    <name evidence="3" type="ORF">BEI61_01301</name>
    <name evidence="5" type="ORF">BEI63_06865</name>
</gene>
<reference evidence="5 8" key="2">
    <citation type="submission" date="2016-08" db="EMBL/GenBank/DDBJ databases">
        <title>Characterization of Isolates of Eisenbergiella tayi Derived from Blood Cultures, Using Whole Genome Sequencing.</title>
        <authorList>
            <person name="Bernier A.-M."/>
            <person name="Burdz T."/>
            <person name="Wiebe D."/>
            <person name="Bernard K."/>
        </authorList>
    </citation>
    <scope>NUCLEOTIDE SEQUENCE [LARGE SCALE GENOMIC DNA]</scope>
    <source>
        <strain evidence="5 8">NML120146</strain>
    </source>
</reference>